<keyword evidence="4" id="KW-0342">GTP-binding</keyword>
<comment type="caution">
    <text evidence="5">The sequence shown here is derived from an EMBL/GenBank/DDBJ whole genome shotgun (WGS) entry which is preliminary data.</text>
</comment>
<dbReference type="InterPro" id="IPR004130">
    <property type="entry name" value="Gpn"/>
</dbReference>
<dbReference type="PANTHER" id="PTHR21231">
    <property type="entry name" value="XPA-BINDING PROTEIN 1-RELATED"/>
    <property type="match status" value="1"/>
</dbReference>
<evidence type="ECO:0000256" key="4">
    <source>
        <dbReference type="ARBA" id="ARBA00023134"/>
    </source>
</evidence>
<sequence length="257" mass="28241">MKKTMNVVYVVGTAGSGKSSLAGTFSEWLRDHEQLTATVNLDPAAISLPYEPDVDVREIVDYERIMASRNLGPNGALIASVREAARNIEELAVAVDETKADWLIVDTPGQLELFAFRKEGRIISRRLCEGNKLLLFLMDAVICSHPRNYAASLFLSASTVVSLALPAINVLSKCDAVPANYLTKILSWHESSEAFEVTGVSSMSELQKMLSRDIVQSVWEISSSIPLIPVSSKTLEGFTELYGNLTRIYGEGEIELR</sequence>
<evidence type="ECO:0000313" key="5">
    <source>
        <dbReference type="EMBL" id="HHK68761.1"/>
    </source>
</evidence>
<accession>A0A7C5LD02</accession>
<comment type="similarity">
    <text evidence="1">Belongs to the GPN-loop GTPase family.</text>
</comment>
<dbReference type="AlphaFoldDB" id="A0A7C5LD02"/>
<gene>
    <name evidence="5" type="ORF">ENM11_06385</name>
</gene>
<proteinExistence type="inferred from homology"/>
<dbReference type="Pfam" id="PF03029">
    <property type="entry name" value="ATP_bind_1"/>
    <property type="match status" value="1"/>
</dbReference>
<protein>
    <submittedName>
        <fullName evidence="5">GTPase</fullName>
    </submittedName>
</protein>
<dbReference type="GO" id="GO:0003924">
    <property type="term" value="F:GTPase activity"/>
    <property type="evidence" value="ECO:0007669"/>
    <property type="project" value="TreeGrafter"/>
</dbReference>
<name>A0A7C5LD02_CALS0</name>
<organism evidence="5">
    <name type="scientific">Caldiarchaeum subterraneum</name>
    <dbReference type="NCBI Taxonomy" id="311458"/>
    <lineage>
        <taxon>Archaea</taxon>
        <taxon>Nitrososphaerota</taxon>
        <taxon>Candidatus Caldarchaeales</taxon>
        <taxon>Candidatus Caldarchaeaceae</taxon>
        <taxon>Candidatus Caldarchaeum</taxon>
    </lineage>
</organism>
<reference evidence="5" key="1">
    <citation type="journal article" date="2020" name="mSystems">
        <title>Genome- and Community-Level Interaction Insights into Carbon Utilization and Element Cycling Functions of Hydrothermarchaeota in Hydrothermal Sediment.</title>
        <authorList>
            <person name="Zhou Z."/>
            <person name="Liu Y."/>
            <person name="Xu W."/>
            <person name="Pan J."/>
            <person name="Luo Z.H."/>
            <person name="Li M."/>
        </authorList>
    </citation>
    <scope>NUCLEOTIDE SEQUENCE [LARGE SCALE GENOMIC DNA]</scope>
    <source>
        <strain evidence="5">SpSt-1056</strain>
    </source>
</reference>
<dbReference type="PANTHER" id="PTHR21231:SF8">
    <property type="entry name" value="GPN-LOOP GTPASE 1"/>
    <property type="match status" value="1"/>
</dbReference>
<keyword evidence="3" id="KW-0378">Hydrolase</keyword>
<evidence type="ECO:0000256" key="3">
    <source>
        <dbReference type="ARBA" id="ARBA00022801"/>
    </source>
</evidence>
<keyword evidence="2" id="KW-0547">Nucleotide-binding</keyword>
<dbReference type="Gene3D" id="3.40.50.300">
    <property type="entry name" value="P-loop containing nucleotide triphosphate hydrolases"/>
    <property type="match status" value="1"/>
</dbReference>
<dbReference type="InterPro" id="IPR027417">
    <property type="entry name" value="P-loop_NTPase"/>
</dbReference>
<evidence type="ECO:0000256" key="2">
    <source>
        <dbReference type="ARBA" id="ARBA00022741"/>
    </source>
</evidence>
<dbReference type="GO" id="GO:0005525">
    <property type="term" value="F:GTP binding"/>
    <property type="evidence" value="ECO:0007669"/>
    <property type="project" value="UniProtKB-KW"/>
</dbReference>
<dbReference type="EMBL" id="DRWN01000054">
    <property type="protein sequence ID" value="HHK68761.1"/>
    <property type="molecule type" value="Genomic_DNA"/>
</dbReference>
<evidence type="ECO:0000256" key="1">
    <source>
        <dbReference type="ARBA" id="ARBA00005290"/>
    </source>
</evidence>
<dbReference type="SUPFAM" id="SSF52540">
    <property type="entry name" value="P-loop containing nucleoside triphosphate hydrolases"/>
    <property type="match status" value="1"/>
</dbReference>